<evidence type="ECO:0000259" key="11">
    <source>
        <dbReference type="Pfam" id="PF02852"/>
    </source>
</evidence>
<comment type="cofactor">
    <cofactor evidence="1">
        <name>FAD</name>
        <dbReference type="ChEBI" id="CHEBI:57692"/>
    </cofactor>
</comment>
<dbReference type="SUPFAM" id="SSF55424">
    <property type="entry name" value="FAD/NAD-linked reductases, dimerisation (C-terminal) domain"/>
    <property type="match status" value="2"/>
</dbReference>
<dbReference type="PROSITE" id="PS00076">
    <property type="entry name" value="PYRIDINE_REDOX_1"/>
    <property type="match status" value="1"/>
</dbReference>
<dbReference type="SUPFAM" id="SSF51905">
    <property type="entry name" value="FAD/NAD(P)-binding domain"/>
    <property type="match status" value="1"/>
</dbReference>
<dbReference type="InterPro" id="IPR050151">
    <property type="entry name" value="Class-I_Pyr_Nuc-Dis_Oxidored"/>
</dbReference>
<reference evidence="13 14" key="1">
    <citation type="submission" date="2018-09" db="EMBL/GenBank/DDBJ databases">
        <title>Characterization of the phylogenetic diversity of five novel species belonging to the genus Bifidobacterium.</title>
        <authorList>
            <person name="Lugli G.A."/>
            <person name="Duranti S."/>
            <person name="Milani C."/>
        </authorList>
    </citation>
    <scope>NUCLEOTIDE SEQUENCE [LARGE SCALE GENOMIC DNA]</scope>
    <source>
        <strain evidence="13 14">2033B</strain>
    </source>
</reference>
<sequence length="551" mass="56157">MNQSAAHAIPHDPPASPTAGAPVVHDVAVVGAGPGGYATALRAAELGLDVVLVERDATLGGTCLNRGCIPSKALIGATHAVETVRDAAAVGVRASVEGIDFAALGEHRRRTVATMTDGLASLVAARGIDVRRGEVVAIDRLDMGGDAAAAAADARTFRLAIADTSGAAVETAAGADASDDDPAAGARTHVLARHVVVATGSQPRPMPGHPFGGPVIDSTQALELDRFPDSAVIVGAGAIALEFASMWNAAGTHVTLLIRKDRVLSGWDRRAGMTLTRELRRRGVDVVTRSAVAGIDIADDGHATVRYTRDGGDETAVDAQVVLAAIGREPATDADWFDRAGIARDAVGHVVADPLGRTSADGIYAVGDVTAGHALAHRAFAQGIVVAESIAGLDPEPVDEDTVPSIVFSTPEAAAVGLTAEQARARGGYADVAETAYPMRSNARMMMAGAAGSLTLVTGRIVDAGPADGTPDAARPDAAADDATERTGEPVVLGATVVAPGASDLIAELQQIVGNRIPLSRAARLVHPHPTFAETVGEALLKADGRPLHTR</sequence>
<dbReference type="Pfam" id="PF07992">
    <property type="entry name" value="Pyr_redox_2"/>
    <property type="match status" value="1"/>
</dbReference>
<keyword evidence="8 9" id="KW-0676">Redox-active center</keyword>
<feature type="domain" description="Pyridine nucleotide-disulphide oxidoreductase dimerisation" evidence="11">
    <location>
        <begin position="491"/>
        <end position="539"/>
    </location>
</feature>
<dbReference type="GO" id="GO:0006103">
    <property type="term" value="P:2-oxoglutarate metabolic process"/>
    <property type="evidence" value="ECO:0007669"/>
    <property type="project" value="TreeGrafter"/>
</dbReference>
<evidence type="ECO:0000256" key="5">
    <source>
        <dbReference type="ARBA" id="ARBA00023002"/>
    </source>
</evidence>
<keyword evidence="14" id="KW-1185">Reference proteome</keyword>
<keyword evidence="6" id="KW-0520">NAD</keyword>
<proteinExistence type="inferred from homology"/>
<dbReference type="PANTHER" id="PTHR22912">
    <property type="entry name" value="DISULFIDE OXIDOREDUCTASE"/>
    <property type="match status" value="1"/>
</dbReference>
<dbReference type="Pfam" id="PF02852">
    <property type="entry name" value="Pyr_redox_dim"/>
    <property type="match status" value="2"/>
</dbReference>
<dbReference type="InterPro" id="IPR023753">
    <property type="entry name" value="FAD/NAD-binding_dom"/>
</dbReference>
<feature type="compositionally biased region" description="Low complexity" evidence="10">
    <location>
        <begin position="467"/>
        <end position="477"/>
    </location>
</feature>
<dbReference type="OrthoDB" id="4678789at2"/>
<comment type="caution">
    <text evidence="13">The sequence shown here is derived from an EMBL/GenBank/DDBJ whole genome shotgun (WGS) entry which is preliminary data.</text>
</comment>
<feature type="region of interest" description="Disordered" evidence="10">
    <location>
        <begin position="467"/>
        <end position="487"/>
    </location>
</feature>
<dbReference type="GO" id="GO:0004148">
    <property type="term" value="F:dihydrolipoyl dehydrogenase (NADH) activity"/>
    <property type="evidence" value="ECO:0007669"/>
    <property type="project" value="TreeGrafter"/>
</dbReference>
<keyword evidence="7" id="KW-1015">Disulfide bond</keyword>
<name>A0A430FTX5_9BIFI</name>
<dbReference type="InterPro" id="IPR016156">
    <property type="entry name" value="FAD/NAD-linked_Rdtase_dimer_sf"/>
</dbReference>
<gene>
    <name evidence="13" type="ORF">D2E24_1171</name>
</gene>
<dbReference type="InterPro" id="IPR036188">
    <property type="entry name" value="FAD/NAD-bd_sf"/>
</dbReference>
<keyword evidence="3 9" id="KW-0285">Flavoprotein</keyword>
<evidence type="ECO:0000256" key="8">
    <source>
        <dbReference type="ARBA" id="ARBA00023284"/>
    </source>
</evidence>
<comment type="similarity">
    <text evidence="2 9">Belongs to the class-I pyridine nucleotide-disulfide oxidoreductase family.</text>
</comment>
<dbReference type="Gene3D" id="3.30.390.30">
    <property type="match status" value="1"/>
</dbReference>
<evidence type="ECO:0000256" key="6">
    <source>
        <dbReference type="ARBA" id="ARBA00023027"/>
    </source>
</evidence>
<feature type="domain" description="FAD/NAD(P)-binding" evidence="12">
    <location>
        <begin position="25"/>
        <end position="383"/>
    </location>
</feature>
<evidence type="ECO:0000256" key="4">
    <source>
        <dbReference type="ARBA" id="ARBA00022827"/>
    </source>
</evidence>
<dbReference type="PANTHER" id="PTHR22912:SF217">
    <property type="entry name" value="DIHYDROLIPOYL DEHYDROGENASE"/>
    <property type="match status" value="1"/>
</dbReference>
<dbReference type="Proteomes" id="UP000287470">
    <property type="component" value="Unassembled WGS sequence"/>
</dbReference>
<dbReference type="Gene3D" id="3.50.50.60">
    <property type="entry name" value="FAD/NAD(P)-binding domain"/>
    <property type="match status" value="2"/>
</dbReference>
<organism evidence="13 14">
    <name type="scientific">Bifidobacterium samirii</name>
    <dbReference type="NCBI Taxonomy" id="2306974"/>
    <lineage>
        <taxon>Bacteria</taxon>
        <taxon>Bacillati</taxon>
        <taxon>Actinomycetota</taxon>
        <taxon>Actinomycetes</taxon>
        <taxon>Bifidobacteriales</taxon>
        <taxon>Bifidobacteriaceae</taxon>
        <taxon>Bifidobacterium</taxon>
    </lineage>
</organism>
<protein>
    <submittedName>
        <fullName evidence="13">Dihydrolipoamide dehydrogenase</fullName>
    </submittedName>
</protein>
<evidence type="ECO:0000256" key="1">
    <source>
        <dbReference type="ARBA" id="ARBA00001974"/>
    </source>
</evidence>
<dbReference type="RefSeq" id="WP_125968425.1">
    <property type="nucleotide sequence ID" value="NZ_QXGK01000010.1"/>
</dbReference>
<accession>A0A430FTX5</accession>
<keyword evidence="5 9" id="KW-0560">Oxidoreductase</keyword>
<dbReference type="InterPro" id="IPR012999">
    <property type="entry name" value="Pyr_OxRdtase_I_AS"/>
</dbReference>
<feature type="region of interest" description="Disordered" evidence="10">
    <location>
        <begin position="1"/>
        <end position="20"/>
    </location>
</feature>
<feature type="domain" description="Pyridine nucleotide-disulphide oxidoreductase dimerisation" evidence="11">
    <location>
        <begin position="403"/>
        <end position="455"/>
    </location>
</feature>
<evidence type="ECO:0000313" key="14">
    <source>
        <dbReference type="Proteomes" id="UP000287470"/>
    </source>
</evidence>
<dbReference type="PRINTS" id="PR00368">
    <property type="entry name" value="FADPNR"/>
</dbReference>
<dbReference type="InterPro" id="IPR004099">
    <property type="entry name" value="Pyr_nucl-diS_OxRdtase_dimer"/>
</dbReference>
<dbReference type="GO" id="GO:0050660">
    <property type="term" value="F:flavin adenine dinucleotide binding"/>
    <property type="evidence" value="ECO:0007669"/>
    <property type="project" value="TreeGrafter"/>
</dbReference>
<evidence type="ECO:0000256" key="9">
    <source>
        <dbReference type="RuleBase" id="RU003691"/>
    </source>
</evidence>
<evidence type="ECO:0000256" key="10">
    <source>
        <dbReference type="SAM" id="MobiDB-lite"/>
    </source>
</evidence>
<dbReference type="AlphaFoldDB" id="A0A430FTX5"/>
<evidence type="ECO:0000313" key="13">
    <source>
        <dbReference type="EMBL" id="RSX56358.1"/>
    </source>
</evidence>
<evidence type="ECO:0000259" key="12">
    <source>
        <dbReference type="Pfam" id="PF07992"/>
    </source>
</evidence>
<evidence type="ECO:0000256" key="3">
    <source>
        <dbReference type="ARBA" id="ARBA00022630"/>
    </source>
</evidence>
<keyword evidence="4 9" id="KW-0274">FAD</keyword>
<dbReference type="EMBL" id="QXGK01000010">
    <property type="protein sequence ID" value="RSX56358.1"/>
    <property type="molecule type" value="Genomic_DNA"/>
</dbReference>
<evidence type="ECO:0000256" key="7">
    <source>
        <dbReference type="ARBA" id="ARBA00023157"/>
    </source>
</evidence>
<evidence type="ECO:0000256" key="2">
    <source>
        <dbReference type="ARBA" id="ARBA00007532"/>
    </source>
</evidence>
<dbReference type="PRINTS" id="PR00411">
    <property type="entry name" value="PNDRDTASEI"/>
</dbReference>